<proteinExistence type="predicted"/>
<dbReference type="Proteomes" id="UP001163321">
    <property type="component" value="Chromosome 13"/>
</dbReference>
<evidence type="ECO:0000313" key="1">
    <source>
        <dbReference type="EMBL" id="KAI9917475.1"/>
    </source>
</evidence>
<reference evidence="1 2" key="1">
    <citation type="journal article" date="2022" name="bioRxiv">
        <title>The genome of the oomycete Peronosclerospora sorghi, a cosmopolitan pathogen of maize and sorghum, is inflated with dispersed pseudogenes.</title>
        <authorList>
            <person name="Fletcher K."/>
            <person name="Martin F."/>
            <person name="Isakeit T."/>
            <person name="Cavanaugh K."/>
            <person name="Magill C."/>
            <person name="Michelmore R."/>
        </authorList>
    </citation>
    <scope>NUCLEOTIDE SEQUENCE [LARGE SCALE GENOMIC DNA]</scope>
    <source>
        <strain evidence="1">P6</strain>
    </source>
</reference>
<protein>
    <submittedName>
        <fullName evidence="1">Uncharacterized protein</fullName>
    </submittedName>
</protein>
<comment type="caution">
    <text evidence="1">The sequence shown here is derived from an EMBL/GenBank/DDBJ whole genome shotgun (WGS) entry which is preliminary data.</text>
</comment>
<gene>
    <name evidence="1" type="ORF">PsorP6_012535</name>
</gene>
<accession>A0ACC0WFP0</accession>
<evidence type="ECO:0000313" key="2">
    <source>
        <dbReference type="Proteomes" id="UP001163321"/>
    </source>
</evidence>
<keyword evidence="2" id="KW-1185">Reference proteome</keyword>
<sequence>MTPWRNRVRAHVRALEGDGTSLTLERANDGVSQPESEESAETEDTNSKMEDDEESHFTAQDYGDC</sequence>
<name>A0ACC0WFP0_9STRA</name>
<organism evidence="1 2">
    <name type="scientific">Peronosclerospora sorghi</name>
    <dbReference type="NCBI Taxonomy" id="230839"/>
    <lineage>
        <taxon>Eukaryota</taxon>
        <taxon>Sar</taxon>
        <taxon>Stramenopiles</taxon>
        <taxon>Oomycota</taxon>
        <taxon>Peronosporomycetes</taxon>
        <taxon>Peronosporales</taxon>
        <taxon>Peronosporaceae</taxon>
        <taxon>Peronosclerospora</taxon>
    </lineage>
</organism>
<dbReference type="EMBL" id="CM047592">
    <property type="protein sequence ID" value="KAI9917475.1"/>
    <property type="molecule type" value="Genomic_DNA"/>
</dbReference>